<name>A0ABS2H1I3_9LACO</name>
<sequence>MLLYLDYIAIISFVLFIIMLVVRLRRIRRTGDYSNAGHFTVFFSWLLIIVFFVSISGIAYGAARPSQFNQLTSNLDHHLHSHTKSNNSNQATQKSSSSQASKSSDESDSSAKVPNVVWSPHDPEIADGSSVVRVRFLVPANTSVTVRGHLHHQRYGYVPADDQKQDVTLKFTDAGKYDVVINHGGKTYTKELEVN</sequence>
<dbReference type="RefSeq" id="WP_204785419.1">
    <property type="nucleotide sequence ID" value="NZ_CALVGD010000038.1"/>
</dbReference>
<reference evidence="3 4" key="1">
    <citation type="journal article" date="2021" name="Sci. Rep.">
        <title>The distribution of antibiotic resistance genes in chicken gut microbiota commensals.</title>
        <authorList>
            <person name="Juricova H."/>
            <person name="Matiasovicova J."/>
            <person name="Kubasova T."/>
            <person name="Cejkova D."/>
            <person name="Rychlik I."/>
        </authorList>
    </citation>
    <scope>NUCLEOTIDE SEQUENCE [LARGE SCALE GENOMIC DNA]</scope>
    <source>
        <strain evidence="3 4">An574</strain>
    </source>
</reference>
<feature type="transmembrane region" description="Helical" evidence="2">
    <location>
        <begin position="6"/>
        <end position="24"/>
    </location>
</feature>
<evidence type="ECO:0000256" key="1">
    <source>
        <dbReference type="SAM" id="MobiDB-lite"/>
    </source>
</evidence>
<evidence type="ECO:0000313" key="4">
    <source>
        <dbReference type="Proteomes" id="UP000785625"/>
    </source>
</evidence>
<accession>A0ABS2H1I3</accession>
<feature type="transmembrane region" description="Helical" evidence="2">
    <location>
        <begin position="36"/>
        <end position="63"/>
    </location>
</feature>
<gene>
    <name evidence="3" type="ORF">H5975_06830</name>
</gene>
<comment type="caution">
    <text evidence="3">The sequence shown here is derived from an EMBL/GenBank/DDBJ whole genome shotgun (WGS) entry which is preliminary data.</text>
</comment>
<keyword evidence="2" id="KW-0472">Membrane</keyword>
<proteinExistence type="predicted"/>
<feature type="compositionally biased region" description="Low complexity" evidence="1">
    <location>
        <begin position="84"/>
        <end position="102"/>
    </location>
</feature>
<dbReference type="EMBL" id="JACJKU010000075">
    <property type="protein sequence ID" value="MBM6941180.1"/>
    <property type="molecule type" value="Genomic_DNA"/>
</dbReference>
<feature type="region of interest" description="Disordered" evidence="1">
    <location>
        <begin position="79"/>
        <end position="119"/>
    </location>
</feature>
<keyword evidence="2" id="KW-0812">Transmembrane</keyword>
<keyword evidence="2" id="KW-1133">Transmembrane helix</keyword>
<evidence type="ECO:0000256" key="2">
    <source>
        <dbReference type="SAM" id="Phobius"/>
    </source>
</evidence>
<organism evidence="3 4">
    <name type="scientific">Limosilactobacillus coleohominis</name>
    <dbReference type="NCBI Taxonomy" id="181675"/>
    <lineage>
        <taxon>Bacteria</taxon>
        <taxon>Bacillati</taxon>
        <taxon>Bacillota</taxon>
        <taxon>Bacilli</taxon>
        <taxon>Lactobacillales</taxon>
        <taxon>Lactobacillaceae</taxon>
        <taxon>Limosilactobacillus</taxon>
    </lineage>
</organism>
<dbReference type="Proteomes" id="UP000785625">
    <property type="component" value="Unassembled WGS sequence"/>
</dbReference>
<keyword evidence="4" id="KW-1185">Reference proteome</keyword>
<protein>
    <submittedName>
        <fullName evidence="3">Uncharacterized protein</fullName>
    </submittedName>
</protein>
<evidence type="ECO:0000313" key="3">
    <source>
        <dbReference type="EMBL" id="MBM6941180.1"/>
    </source>
</evidence>